<proteinExistence type="inferred from homology"/>
<feature type="transmembrane region" description="Helical" evidence="6">
    <location>
        <begin position="214"/>
        <end position="233"/>
    </location>
</feature>
<name>A0AAE0K5E8_9PEZI</name>
<dbReference type="InterPro" id="IPR052337">
    <property type="entry name" value="SAT4-like"/>
</dbReference>
<dbReference type="PANTHER" id="PTHR33048:SF129">
    <property type="entry name" value="INTEGRAL MEMBRANE PROTEIN-RELATED"/>
    <property type="match status" value="1"/>
</dbReference>
<reference evidence="8" key="2">
    <citation type="submission" date="2023-06" db="EMBL/GenBank/DDBJ databases">
        <authorList>
            <consortium name="Lawrence Berkeley National Laboratory"/>
            <person name="Haridas S."/>
            <person name="Hensen N."/>
            <person name="Bonometti L."/>
            <person name="Westerberg I."/>
            <person name="Brannstrom I.O."/>
            <person name="Guillou S."/>
            <person name="Cros-Aarteil S."/>
            <person name="Calhoun S."/>
            <person name="Kuo A."/>
            <person name="Mondo S."/>
            <person name="Pangilinan J."/>
            <person name="Riley R."/>
            <person name="LaButti K."/>
            <person name="Andreopoulos B."/>
            <person name="Lipzen A."/>
            <person name="Chen C."/>
            <person name="Yanf M."/>
            <person name="Daum C."/>
            <person name="Ng V."/>
            <person name="Clum A."/>
            <person name="Steindorff A."/>
            <person name="Ohm R."/>
            <person name="Martin F."/>
            <person name="Silar P."/>
            <person name="Natvig D."/>
            <person name="Lalanne C."/>
            <person name="Gautier V."/>
            <person name="Ament-velasquez S.L."/>
            <person name="Kruys A."/>
            <person name="Hutchinson M.I."/>
            <person name="Powell A.J."/>
            <person name="Barry K."/>
            <person name="Miller A.N."/>
            <person name="Grigoriev I.V."/>
            <person name="Debuchy R."/>
            <person name="Gladieux P."/>
            <person name="Thoren M.H."/>
            <person name="Johannesson H."/>
        </authorList>
    </citation>
    <scope>NUCLEOTIDE SEQUENCE</scope>
    <source>
        <strain evidence="8">CBS 232.78</strain>
    </source>
</reference>
<dbReference type="Pfam" id="PF20684">
    <property type="entry name" value="Fung_rhodopsin"/>
    <property type="match status" value="1"/>
</dbReference>
<evidence type="ECO:0000256" key="5">
    <source>
        <dbReference type="ARBA" id="ARBA00038359"/>
    </source>
</evidence>
<evidence type="ECO:0000256" key="1">
    <source>
        <dbReference type="ARBA" id="ARBA00004141"/>
    </source>
</evidence>
<feature type="transmembrane region" description="Helical" evidence="6">
    <location>
        <begin position="20"/>
        <end position="42"/>
    </location>
</feature>
<evidence type="ECO:0000313" key="9">
    <source>
        <dbReference type="Proteomes" id="UP001285441"/>
    </source>
</evidence>
<dbReference type="InterPro" id="IPR049326">
    <property type="entry name" value="Rhodopsin_dom_fungi"/>
</dbReference>
<feature type="non-terminal residue" evidence="8">
    <location>
        <position position="286"/>
    </location>
</feature>
<protein>
    <recommendedName>
        <fullName evidence="7">Rhodopsin domain-containing protein</fullName>
    </recommendedName>
</protein>
<keyword evidence="4 6" id="KW-0472">Membrane</keyword>
<dbReference type="AlphaFoldDB" id="A0AAE0K5E8"/>
<dbReference type="EMBL" id="JAULSW010000009">
    <property type="protein sequence ID" value="KAK3370433.1"/>
    <property type="molecule type" value="Genomic_DNA"/>
</dbReference>
<comment type="similarity">
    <text evidence="5">Belongs to the SAT4 family.</text>
</comment>
<accession>A0AAE0K5E8</accession>
<evidence type="ECO:0000259" key="7">
    <source>
        <dbReference type="Pfam" id="PF20684"/>
    </source>
</evidence>
<keyword evidence="3 6" id="KW-1133">Transmembrane helix</keyword>
<keyword evidence="9" id="KW-1185">Reference proteome</keyword>
<comment type="subcellular location">
    <subcellularLocation>
        <location evidence="1">Membrane</location>
        <topology evidence="1">Multi-pass membrane protein</topology>
    </subcellularLocation>
</comment>
<evidence type="ECO:0000256" key="6">
    <source>
        <dbReference type="SAM" id="Phobius"/>
    </source>
</evidence>
<feature type="transmembrane region" description="Helical" evidence="6">
    <location>
        <begin position="182"/>
        <end position="202"/>
    </location>
</feature>
<feature type="transmembrane region" description="Helical" evidence="6">
    <location>
        <begin position="253"/>
        <end position="273"/>
    </location>
</feature>
<feature type="non-terminal residue" evidence="8">
    <location>
        <position position="1"/>
    </location>
</feature>
<dbReference type="PANTHER" id="PTHR33048">
    <property type="entry name" value="PTH11-LIKE INTEGRAL MEMBRANE PROTEIN (AFU_ORTHOLOGUE AFUA_5G11245)"/>
    <property type="match status" value="1"/>
</dbReference>
<keyword evidence="2 6" id="KW-0812">Transmembrane</keyword>
<organism evidence="8 9">
    <name type="scientific">Podospora didyma</name>
    <dbReference type="NCBI Taxonomy" id="330526"/>
    <lineage>
        <taxon>Eukaryota</taxon>
        <taxon>Fungi</taxon>
        <taxon>Dikarya</taxon>
        <taxon>Ascomycota</taxon>
        <taxon>Pezizomycotina</taxon>
        <taxon>Sordariomycetes</taxon>
        <taxon>Sordariomycetidae</taxon>
        <taxon>Sordariales</taxon>
        <taxon>Podosporaceae</taxon>
        <taxon>Podospora</taxon>
    </lineage>
</organism>
<feature type="transmembrane region" description="Helical" evidence="6">
    <location>
        <begin position="54"/>
        <end position="77"/>
    </location>
</feature>
<evidence type="ECO:0000256" key="4">
    <source>
        <dbReference type="ARBA" id="ARBA00023136"/>
    </source>
</evidence>
<feature type="domain" description="Rhodopsin" evidence="7">
    <location>
        <begin position="39"/>
        <end position="277"/>
    </location>
</feature>
<gene>
    <name evidence="8" type="ORF">B0H63DRAFT_373813</name>
</gene>
<feature type="transmembrane region" description="Helical" evidence="6">
    <location>
        <begin position="97"/>
        <end position="120"/>
    </location>
</feature>
<feature type="transmembrane region" description="Helical" evidence="6">
    <location>
        <begin position="132"/>
        <end position="153"/>
    </location>
</feature>
<dbReference type="GO" id="GO:0016020">
    <property type="term" value="C:membrane"/>
    <property type="evidence" value="ECO:0007669"/>
    <property type="project" value="UniProtKB-SubCell"/>
</dbReference>
<evidence type="ECO:0000313" key="8">
    <source>
        <dbReference type="EMBL" id="KAK3370433.1"/>
    </source>
</evidence>
<sequence length="286" mass="30891">PDGAMPLPVAPGPDESHAALMLVPVITLLVISTSLMATRIYSRLRPVVNLGWDDAAAVVAAIASALQIAFLFAAIPHGLGRHMFYVSPADGLLSAKLIFISQFPWGWAVSCAKISIALLLLRFKTTTSWRVFLYLMIALQVVLALIANIFQLVQCKPISAQWDPMTPGAECWDPRIAQKGVYVQGSLSVLSDVVLSLIPISFLKELQRPLREKLVLGFLMGLGVFTASAVVVKMTVVGNFGNTTDPLWDVVTLATWSIVEAQVGIIAMCVPTLKGPMESVLRRVGL</sequence>
<dbReference type="Proteomes" id="UP001285441">
    <property type="component" value="Unassembled WGS sequence"/>
</dbReference>
<comment type="caution">
    <text evidence="8">The sequence shown here is derived from an EMBL/GenBank/DDBJ whole genome shotgun (WGS) entry which is preliminary data.</text>
</comment>
<reference evidence="8" key="1">
    <citation type="journal article" date="2023" name="Mol. Phylogenet. Evol.">
        <title>Genome-scale phylogeny and comparative genomics of the fungal order Sordariales.</title>
        <authorList>
            <person name="Hensen N."/>
            <person name="Bonometti L."/>
            <person name="Westerberg I."/>
            <person name="Brannstrom I.O."/>
            <person name="Guillou S."/>
            <person name="Cros-Aarteil S."/>
            <person name="Calhoun S."/>
            <person name="Haridas S."/>
            <person name="Kuo A."/>
            <person name="Mondo S."/>
            <person name="Pangilinan J."/>
            <person name="Riley R."/>
            <person name="LaButti K."/>
            <person name="Andreopoulos B."/>
            <person name="Lipzen A."/>
            <person name="Chen C."/>
            <person name="Yan M."/>
            <person name="Daum C."/>
            <person name="Ng V."/>
            <person name="Clum A."/>
            <person name="Steindorff A."/>
            <person name="Ohm R.A."/>
            <person name="Martin F."/>
            <person name="Silar P."/>
            <person name="Natvig D.O."/>
            <person name="Lalanne C."/>
            <person name="Gautier V."/>
            <person name="Ament-Velasquez S.L."/>
            <person name="Kruys A."/>
            <person name="Hutchinson M.I."/>
            <person name="Powell A.J."/>
            <person name="Barry K."/>
            <person name="Miller A.N."/>
            <person name="Grigoriev I.V."/>
            <person name="Debuchy R."/>
            <person name="Gladieux P."/>
            <person name="Hiltunen Thoren M."/>
            <person name="Johannesson H."/>
        </authorList>
    </citation>
    <scope>NUCLEOTIDE SEQUENCE</scope>
    <source>
        <strain evidence="8">CBS 232.78</strain>
    </source>
</reference>
<evidence type="ECO:0000256" key="2">
    <source>
        <dbReference type="ARBA" id="ARBA00022692"/>
    </source>
</evidence>
<evidence type="ECO:0000256" key="3">
    <source>
        <dbReference type="ARBA" id="ARBA00022989"/>
    </source>
</evidence>